<dbReference type="PIRSF" id="PIRSF005572">
    <property type="entry name" value="NifS"/>
    <property type="match status" value="1"/>
</dbReference>
<gene>
    <name evidence="13" type="primary">nifS</name>
    <name evidence="13" type="ORF">DSM106972_003540</name>
</gene>
<dbReference type="GO" id="GO:0031071">
    <property type="term" value="F:cysteine desulfurase activity"/>
    <property type="evidence" value="ECO:0007669"/>
    <property type="project" value="UniProtKB-EC"/>
</dbReference>
<dbReference type="InterPro" id="IPR015424">
    <property type="entry name" value="PyrdxlP-dep_Trfase"/>
</dbReference>
<evidence type="ECO:0000256" key="1">
    <source>
        <dbReference type="ARBA" id="ARBA00001933"/>
    </source>
</evidence>
<organism evidence="13 14">
    <name type="scientific">Dulcicalothrix desertica PCC 7102</name>
    <dbReference type="NCBI Taxonomy" id="232991"/>
    <lineage>
        <taxon>Bacteria</taxon>
        <taxon>Bacillati</taxon>
        <taxon>Cyanobacteriota</taxon>
        <taxon>Cyanophyceae</taxon>
        <taxon>Nostocales</taxon>
        <taxon>Calotrichaceae</taxon>
        <taxon>Dulcicalothrix</taxon>
    </lineage>
</organism>
<dbReference type="Gene3D" id="3.40.640.10">
    <property type="entry name" value="Type I PLP-dependent aspartate aminotransferase-like (Major domain)"/>
    <property type="match status" value="1"/>
</dbReference>
<keyword evidence="5" id="KW-0808">Transferase</keyword>
<dbReference type="NCBIfam" id="NF002806">
    <property type="entry name" value="PRK02948.1"/>
    <property type="match status" value="1"/>
</dbReference>
<evidence type="ECO:0000259" key="12">
    <source>
        <dbReference type="Pfam" id="PF00266"/>
    </source>
</evidence>
<reference evidence="13" key="2">
    <citation type="journal article" date="2019" name="Genome Biol. Evol.">
        <title>Day and night: Metabolic profiles and evolutionary relationships of six axenic non-marine cyanobacteria.</title>
        <authorList>
            <person name="Will S.E."/>
            <person name="Henke P."/>
            <person name="Boedeker C."/>
            <person name="Huang S."/>
            <person name="Brinkmann H."/>
            <person name="Rohde M."/>
            <person name="Jarek M."/>
            <person name="Friedl T."/>
            <person name="Seufert S."/>
            <person name="Schumacher M."/>
            <person name="Overmann J."/>
            <person name="Neumann-Schaal M."/>
            <person name="Petersen J."/>
        </authorList>
    </citation>
    <scope>NUCLEOTIDE SEQUENCE [LARGE SCALE GENOMIC DNA]</scope>
    <source>
        <strain evidence="13">PCC 7102</strain>
    </source>
</reference>
<comment type="caution">
    <text evidence="13">The sequence shown here is derived from an EMBL/GenBank/DDBJ whole genome shotgun (WGS) entry which is preliminary data.</text>
</comment>
<sequence>MQIYLDYSATTPTRIEVITLIQSVLSQQWGNPSSLHEWGQRAATIMETARLQIASLINATEPESIVFTSGGTEADNLAIMGVARLYSQPQHIIISSVEHSAITEPARMLELWGWQVTRLGVDAKGQVNPEDLKAAIKENTALISIVYGQSEVGTVQPIAQLSQIAREKGVLFHTDAVQAAGRLAIDVQAMPVDLLSLSSHKIYGAQGAGALYIRPGVEIVPLVLGGGQETRLRSGTQAVAMIAGFGLAASLAAEEISKEAPRLVKLRDSLFSQILDIPGLMPTGDLLHRLPHHVSVCIETGNQEKINGRNLVRQMNLAGIGISAGSACSSGKISPSPILLAMGYSEKTAVAGIRMTLGKDTTQQDIDWTAMVLKQIINRL</sequence>
<dbReference type="PROSITE" id="PS00595">
    <property type="entry name" value="AA_TRANSFER_CLASS_5"/>
    <property type="match status" value="1"/>
</dbReference>
<evidence type="ECO:0000256" key="11">
    <source>
        <dbReference type="RuleBase" id="RU004504"/>
    </source>
</evidence>
<feature type="domain" description="Aminotransferase class V" evidence="12">
    <location>
        <begin position="3"/>
        <end position="367"/>
    </location>
</feature>
<keyword evidence="8" id="KW-0408">Iron</keyword>
<dbReference type="AlphaFoldDB" id="A0A3S1CSV2"/>
<dbReference type="EC" id="2.8.1.7" evidence="4"/>
<evidence type="ECO:0000256" key="5">
    <source>
        <dbReference type="ARBA" id="ARBA00022679"/>
    </source>
</evidence>
<dbReference type="Gene3D" id="3.90.1150.10">
    <property type="entry name" value="Aspartate Aminotransferase, domain 1"/>
    <property type="match status" value="1"/>
</dbReference>
<protein>
    <recommendedName>
        <fullName evidence="4">cysteine desulfurase</fullName>
        <ecNumber evidence="4">2.8.1.7</ecNumber>
    </recommendedName>
</protein>
<evidence type="ECO:0000256" key="6">
    <source>
        <dbReference type="ARBA" id="ARBA00022723"/>
    </source>
</evidence>
<evidence type="ECO:0000256" key="7">
    <source>
        <dbReference type="ARBA" id="ARBA00022898"/>
    </source>
</evidence>
<keyword evidence="7" id="KW-0663">Pyridoxal phosphate</keyword>
<dbReference type="PANTHER" id="PTHR11601">
    <property type="entry name" value="CYSTEINE DESULFURYLASE FAMILY MEMBER"/>
    <property type="match status" value="1"/>
</dbReference>
<proteinExistence type="inferred from homology"/>
<name>A0A3S1CSV2_9CYAN</name>
<keyword evidence="6" id="KW-0479">Metal-binding</keyword>
<dbReference type="SUPFAM" id="SSF53383">
    <property type="entry name" value="PLP-dependent transferases"/>
    <property type="match status" value="1"/>
</dbReference>
<comment type="catalytic activity">
    <reaction evidence="10">
        <text>(sulfur carrier)-H + L-cysteine = (sulfur carrier)-SH + L-alanine</text>
        <dbReference type="Rhea" id="RHEA:43892"/>
        <dbReference type="Rhea" id="RHEA-COMP:14737"/>
        <dbReference type="Rhea" id="RHEA-COMP:14739"/>
        <dbReference type="ChEBI" id="CHEBI:29917"/>
        <dbReference type="ChEBI" id="CHEBI:35235"/>
        <dbReference type="ChEBI" id="CHEBI:57972"/>
        <dbReference type="ChEBI" id="CHEBI:64428"/>
        <dbReference type="EC" id="2.8.1.7"/>
    </reaction>
</comment>
<dbReference type="GO" id="GO:0046872">
    <property type="term" value="F:metal ion binding"/>
    <property type="evidence" value="ECO:0007669"/>
    <property type="project" value="UniProtKB-KW"/>
</dbReference>
<evidence type="ECO:0000313" key="13">
    <source>
        <dbReference type="EMBL" id="RUT09859.1"/>
    </source>
</evidence>
<dbReference type="OrthoDB" id="9808002at2"/>
<accession>A0A3S1CSV2</accession>
<dbReference type="InterPro" id="IPR015421">
    <property type="entry name" value="PyrdxlP-dep_Trfase_major"/>
</dbReference>
<keyword evidence="14" id="KW-1185">Reference proteome</keyword>
<evidence type="ECO:0000256" key="8">
    <source>
        <dbReference type="ARBA" id="ARBA00023004"/>
    </source>
</evidence>
<evidence type="ECO:0000256" key="10">
    <source>
        <dbReference type="ARBA" id="ARBA00050776"/>
    </source>
</evidence>
<dbReference type="FunFam" id="3.40.640.10:FF:000084">
    <property type="entry name" value="IscS-like cysteine desulfurase"/>
    <property type="match status" value="1"/>
</dbReference>
<evidence type="ECO:0000256" key="3">
    <source>
        <dbReference type="ARBA" id="ARBA00011738"/>
    </source>
</evidence>
<evidence type="ECO:0000256" key="9">
    <source>
        <dbReference type="ARBA" id="ARBA00023014"/>
    </source>
</evidence>
<dbReference type="GO" id="GO:0051536">
    <property type="term" value="F:iron-sulfur cluster binding"/>
    <property type="evidence" value="ECO:0007669"/>
    <property type="project" value="UniProtKB-KW"/>
</dbReference>
<comment type="subunit">
    <text evidence="3">Homodimer.</text>
</comment>
<dbReference type="InterPro" id="IPR015422">
    <property type="entry name" value="PyrdxlP-dep_Trfase_small"/>
</dbReference>
<dbReference type="InterPro" id="IPR020578">
    <property type="entry name" value="Aminotrans_V_PyrdxlP_BS"/>
</dbReference>
<evidence type="ECO:0000256" key="4">
    <source>
        <dbReference type="ARBA" id="ARBA00012239"/>
    </source>
</evidence>
<dbReference type="EMBL" id="RSCL01000001">
    <property type="protein sequence ID" value="RUT09859.1"/>
    <property type="molecule type" value="Genomic_DNA"/>
</dbReference>
<dbReference type="PANTHER" id="PTHR11601:SF34">
    <property type="entry name" value="CYSTEINE DESULFURASE"/>
    <property type="match status" value="1"/>
</dbReference>
<evidence type="ECO:0000256" key="2">
    <source>
        <dbReference type="ARBA" id="ARBA00006490"/>
    </source>
</evidence>
<dbReference type="RefSeq" id="WP_127078257.1">
    <property type="nucleotide sequence ID" value="NZ_RSCL01000001.1"/>
</dbReference>
<reference evidence="13" key="1">
    <citation type="submission" date="2018-12" db="EMBL/GenBank/DDBJ databases">
        <authorList>
            <person name="Will S."/>
            <person name="Neumann-Schaal M."/>
            <person name="Henke P."/>
        </authorList>
    </citation>
    <scope>NUCLEOTIDE SEQUENCE</scope>
    <source>
        <strain evidence="13">PCC 7102</strain>
    </source>
</reference>
<comment type="similarity">
    <text evidence="2">Belongs to the class-V pyridoxal-phosphate-dependent aminotransferase family. NifS/IscS subfamily.</text>
</comment>
<dbReference type="InterPro" id="IPR016454">
    <property type="entry name" value="Cysteine_dSase"/>
</dbReference>
<keyword evidence="9" id="KW-0411">Iron-sulfur</keyword>
<evidence type="ECO:0000313" key="14">
    <source>
        <dbReference type="Proteomes" id="UP000271624"/>
    </source>
</evidence>
<dbReference type="Pfam" id="PF00266">
    <property type="entry name" value="Aminotran_5"/>
    <property type="match status" value="1"/>
</dbReference>
<dbReference type="InterPro" id="IPR000192">
    <property type="entry name" value="Aminotrans_V_dom"/>
</dbReference>
<dbReference type="Proteomes" id="UP000271624">
    <property type="component" value="Unassembled WGS sequence"/>
</dbReference>
<comment type="cofactor">
    <cofactor evidence="1 11">
        <name>pyridoxal 5'-phosphate</name>
        <dbReference type="ChEBI" id="CHEBI:597326"/>
    </cofactor>
</comment>